<reference evidence="1" key="2">
    <citation type="journal article" date="2015" name="Fish Shellfish Immunol.">
        <title>Early steps in the European eel (Anguilla anguilla)-Vibrio vulnificus interaction in the gills: Role of the RtxA13 toxin.</title>
        <authorList>
            <person name="Callol A."/>
            <person name="Pajuelo D."/>
            <person name="Ebbesson L."/>
            <person name="Teles M."/>
            <person name="MacKenzie S."/>
            <person name="Amaro C."/>
        </authorList>
    </citation>
    <scope>NUCLEOTIDE SEQUENCE</scope>
</reference>
<proteinExistence type="predicted"/>
<sequence length="42" mass="5277">MCFIYPVYFVHRCLNQFLTKKKKKPTRRTILQYYIQECQFSI</sequence>
<name>A0A0E9XS05_ANGAN</name>
<dbReference type="AlphaFoldDB" id="A0A0E9XS05"/>
<protein>
    <submittedName>
        <fullName evidence="1">Uncharacterized protein</fullName>
    </submittedName>
</protein>
<dbReference type="EMBL" id="GBXM01003937">
    <property type="protein sequence ID" value="JAI04641.1"/>
    <property type="molecule type" value="Transcribed_RNA"/>
</dbReference>
<evidence type="ECO:0000313" key="1">
    <source>
        <dbReference type="EMBL" id="JAI04641.1"/>
    </source>
</evidence>
<reference evidence="1" key="1">
    <citation type="submission" date="2014-11" db="EMBL/GenBank/DDBJ databases">
        <authorList>
            <person name="Amaro Gonzalez C."/>
        </authorList>
    </citation>
    <scope>NUCLEOTIDE SEQUENCE</scope>
</reference>
<organism evidence="1">
    <name type="scientific">Anguilla anguilla</name>
    <name type="common">European freshwater eel</name>
    <name type="synonym">Muraena anguilla</name>
    <dbReference type="NCBI Taxonomy" id="7936"/>
    <lineage>
        <taxon>Eukaryota</taxon>
        <taxon>Metazoa</taxon>
        <taxon>Chordata</taxon>
        <taxon>Craniata</taxon>
        <taxon>Vertebrata</taxon>
        <taxon>Euteleostomi</taxon>
        <taxon>Actinopterygii</taxon>
        <taxon>Neopterygii</taxon>
        <taxon>Teleostei</taxon>
        <taxon>Anguilliformes</taxon>
        <taxon>Anguillidae</taxon>
        <taxon>Anguilla</taxon>
    </lineage>
</organism>
<accession>A0A0E9XS05</accession>